<evidence type="ECO:0000256" key="4">
    <source>
        <dbReference type="ARBA" id="ARBA00022989"/>
    </source>
</evidence>
<evidence type="ECO:0000313" key="8">
    <source>
        <dbReference type="Proteomes" id="UP000295496"/>
    </source>
</evidence>
<keyword evidence="5 6" id="KW-0472">Membrane</keyword>
<evidence type="ECO:0000313" key="7">
    <source>
        <dbReference type="EMBL" id="TCK71340.1"/>
    </source>
</evidence>
<comment type="subcellular location">
    <subcellularLocation>
        <location evidence="1">Cell membrane</location>
        <topology evidence="1">Multi-pass membrane protein</topology>
    </subcellularLocation>
</comment>
<feature type="transmembrane region" description="Helical" evidence="6">
    <location>
        <begin position="148"/>
        <end position="169"/>
    </location>
</feature>
<dbReference type="EMBL" id="SMGJ01000001">
    <property type="protein sequence ID" value="TCK71340.1"/>
    <property type="molecule type" value="Genomic_DNA"/>
</dbReference>
<name>A0A4R1L2V9_9PAST</name>
<feature type="transmembrane region" description="Helical" evidence="6">
    <location>
        <begin position="35"/>
        <end position="59"/>
    </location>
</feature>
<dbReference type="Pfam" id="PF01810">
    <property type="entry name" value="LysE"/>
    <property type="match status" value="1"/>
</dbReference>
<evidence type="ECO:0000256" key="1">
    <source>
        <dbReference type="ARBA" id="ARBA00004651"/>
    </source>
</evidence>
<keyword evidence="4 6" id="KW-1133">Transmembrane helix</keyword>
<evidence type="ECO:0000256" key="5">
    <source>
        <dbReference type="ARBA" id="ARBA00023136"/>
    </source>
</evidence>
<feature type="transmembrane region" description="Helical" evidence="6">
    <location>
        <begin position="66"/>
        <end position="85"/>
    </location>
</feature>
<dbReference type="InterPro" id="IPR001123">
    <property type="entry name" value="LeuE-type"/>
</dbReference>
<comment type="caution">
    <text evidence="7">The sequence shown here is derived from an EMBL/GenBank/DDBJ whole genome shotgun (WGS) entry which is preliminary data.</text>
</comment>
<evidence type="ECO:0000256" key="3">
    <source>
        <dbReference type="ARBA" id="ARBA00022692"/>
    </source>
</evidence>
<gene>
    <name evidence="7" type="ORF">EV692_0410</name>
</gene>
<reference evidence="7 8" key="1">
    <citation type="submission" date="2019-03" db="EMBL/GenBank/DDBJ databases">
        <title>Genomic Encyclopedia of Type Strains, Phase IV (KMG-IV): sequencing the most valuable type-strain genomes for metagenomic binning, comparative biology and taxonomic classification.</title>
        <authorList>
            <person name="Goeker M."/>
        </authorList>
    </citation>
    <scope>NUCLEOTIDE SEQUENCE [LARGE SCALE GENOMIC DNA]</scope>
    <source>
        <strain evidence="7 8">DSM 10053</strain>
    </source>
</reference>
<dbReference type="AlphaFoldDB" id="A0A4R1L2V9"/>
<dbReference type="PANTHER" id="PTHR30086:SF20">
    <property type="entry name" value="ARGININE EXPORTER PROTEIN ARGO-RELATED"/>
    <property type="match status" value="1"/>
</dbReference>
<dbReference type="GO" id="GO:0015171">
    <property type="term" value="F:amino acid transmembrane transporter activity"/>
    <property type="evidence" value="ECO:0007669"/>
    <property type="project" value="TreeGrafter"/>
</dbReference>
<sequence>MINVFTTGFLISAGLLVAIGPQNTYVLRQGIKKEAIFTVSTVCFLCDTLLMTIGVFGLGKVINDNHIALILLTLVGFIFLIWYGYNALVSAWKGNDSLIINSKEQAEVNKLKIISTTVAMSLLNPNVWLDTVAIVGSISLSFAENMRIYYLVGALTASFVWFYSIGYLSSGLSNILSKKKVWQVLDLCIGIYMLYMAFMLLASGFSNGIFS</sequence>
<accession>A0A4R1L2V9</accession>
<dbReference type="GO" id="GO:0005886">
    <property type="term" value="C:plasma membrane"/>
    <property type="evidence" value="ECO:0007669"/>
    <property type="project" value="UniProtKB-SubCell"/>
</dbReference>
<dbReference type="PANTHER" id="PTHR30086">
    <property type="entry name" value="ARGININE EXPORTER PROTEIN ARGO"/>
    <property type="match status" value="1"/>
</dbReference>
<dbReference type="RefSeq" id="WP_132300030.1">
    <property type="nucleotide sequence ID" value="NZ_CP170642.1"/>
</dbReference>
<keyword evidence="2" id="KW-1003">Cell membrane</keyword>
<proteinExistence type="predicted"/>
<protein>
    <submittedName>
        <fullName evidence="7">L-lysine exporter family protein LysE/ArgO</fullName>
    </submittedName>
</protein>
<evidence type="ECO:0000256" key="6">
    <source>
        <dbReference type="SAM" id="Phobius"/>
    </source>
</evidence>
<keyword evidence="8" id="KW-1185">Reference proteome</keyword>
<evidence type="ECO:0000256" key="2">
    <source>
        <dbReference type="ARBA" id="ARBA00022475"/>
    </source>
</evidence>
<keyword evidence="3 6" id="KW-0812">Transmembrane</keyword>
<feature type="transmembrane region" description="Helical" evidence="6">
    <location>
        <begin position="181"/>
        <end position="205"/>
    </location>
</feature>
<dbReference type="Proteomes" id="UP000295496">
    <property type="component" value="Unassembled WGS sequence"/>
</dbReference>
<organism evidence="7 8">
    <name type="scientific">Lonepinella koalarum</name>
    <dbReference type="NCBI Taxonomy" id="53417"/>
    <lineage>
        <taxon>Bacteria</taxon>
        <taxon>Pseudomonadati</taxon>
        <taxon>Pseudomonadota</taxon>
        <taxon>Gammaproteobacteria</taxon>
        <taxon>Pasteurellales</taxon>
        <taxon>Pasteurellaceae</taxon>
        <taxon>Lonepinella</taxon>
    </lineage>
</organism>